<dbReference type="GO" id="GO:0008855">
    <property type="term" value="F:exodeoxyribonuclease VII activity"/>
    <property type="evidence" value="ECO:0007669"/>
    <property type="project" value="UniProtKB-UniRule"/>
</dbReference>
<comment type="catalytic activity">
    <reaction evidence="5">
        <text>Exonucleolytic cleavage in either 5'- to 3'- or 3'- to 5'-direction to yield nucleoside 5'-phosphates.</text>
        <dbReference type="EC" id="3.1.11.6"/>
    </reaction>
</comment>
<keyword evidence="1" id="KW-0963">Cytoplasm</keyword>
<evidence type="ECO:0000256" key="5">
    <source>
        <dbReference type="RuleBase" id="RU004355"/>
    </source>
</evidence>
<sequence>MKLINKSIPSIRLSEFISEIEDCLAATFYGDTFWITTEISDVNKKPDKRWCYLKLIEKEGKNVTAEIGAVFWTPGYAYIEKFEKETKQLFKDGLEITCRVKVTFHKRWGLKLEIVEIDYAYTLGKLEAERQETLDRLVKENPDYVRLVGEQYYTFNKSLPLPAVVQRIALITAPESDGQRDFRQELGNNPYGYAFHVDEFVTQIQGDKAHEFIIGKLLLIEAQKEKYDVVAIVRGGGSQLDLKAFDAYDLAQRIASFPVPILTGIGHDRNTSIADLMARQEKTPTKVANVIIQRNFQFEQTVLILKERMVHTVDGLFTNAKNNLKEIKRFVKASNPLTILKKGFAIVKQDNVIITDPSAIDVGTEIQIQFDKETVQSTVTKKKKNGK</sequence>
<evidence type="ECO:0000256" key="2">
    <source>
        <dbReference type="ARBA" id="ARBA00022722"/>
    </source>
</evidence>
<comment type="similarity">
    <text evidence="5">Belongs to the XseA family.</text>
</comment>
<dbReference type="Proteomes" id="UP000001822">
    <property type="component" value="Chromosome"/>
</dbReference>
<dbReference type="Pfam" id="PF02601">
    <property type="entry name" value="Exonuc_VII_L"/>
    <property type="match status" value="1"/>
</dbReference>
<dbReference type="NCBIfam" id="TIGR00237">
    <property type="entry name" value="xseA"/>
    <property type="match status" value="1"/>
</dbReference>
<gene>
    <name evidence="8" type="primary">xseA</name>
    <name evidence="8" type="ordered locus">CHU_3317</name>
</gene>
<keyword evidence="9" id="KW-1185">Reference proteome</keyword>
<feature type="domain" description="Exonuclease VII large subunit C-terminal" evidence="6">
    <location>
        <begin position="156"/>
        <end position="329"/>
    </location>
</feature>
<keyword evidence="3 5" id="KW-0378">Hydrolase</keyword>
<dbReference type="InterPro" id="IPR020579">
    <property type="entry name" value="Exonuc_VII_lsu_C"/>
</dbReference>
<dbReference type="AlphaFoldDB" id="A0A6N4SW53"/>
<dbReference type="Pfam" id="PF13742">
    <property type="entry name" value="tRNA_anti_2"/>
    <property type="match status" value="1"/>
</dbReference>
<keyword evidence="4 5" id="KW-0269">Exonuclease</keyword>
<evidence type="ECO:0000256" key="4">
    <source>
        <dbReference type="ARBA" id="ARBA00022839"/>
    </source>
</evidence>
<evidence type="ECO:0000259" key="6">
    <source>
        <dbReference type="Pfam" id="PF02601"/>
    </source>
</evidence>
<evidence type="ECO:0000256" key="1">
    <source>
        <dbReference type="ARBA" id="ARBA00022490"/>
    </source>
</evidence>
<proteinExistence type="inferred from homology"/>
<dbReference type="OrthoDB" id="9802795at2"/>
<dbReference type="PANTHER" id="PTHR30008">
    <property type="entry name" value="EXODEOXYRIBONUCLEASE 7 LARGE SUBUNIT"/>
    <property type="match status" value="1"/>
</dbReference>
<dbReference type="CDD" id="cd04489">
    <property type="entry name" value="ExoVII_LU_OBF"/>
    <property type="match status" value="1"/>
</dbReference>
<dbReference type="GO" id="GO:0009318">
    <property type="term" value="C:exodeoxyribonuclease VII complex"/>
    <property type="evidence" value="ECO:0007669"/>
    <property type="project" value="UniProtKB-UniRule"/>
</dbReference>
<dbReference type="EMBL" id="CP000383">
    <property type="protein sequence ID" value="ABG60556.1"/>
    <property type="molecule type" value="Genomic_DNA"/>
</dbReference>
<evidence type="ECO:0000256" key="3">
    <source>
        <dbReference type="ARBA" id="ARBA00022801"/>
    </source>
</evidence>
<evidence type="ECO:0000313" key="8">
    <source>
        <dbReference type="EMBL" id="ABG60556.1"/>
    </source>
</evidence>
<protein>
    <recommendedName>
        <fullName evidence="5">Exodeoxyribonuclease 7 large subunit</fullName>
        <ecNumber evidence="5">3.1.11.6</ecNumber>
    </recommendedName>
</protein>
<accession>A0A6N4SW53</accession>
<dbReference type="InterPro" id="IPR025824">
    <property type="entry name" value="OB-fold_nuc-bd_dom"/>
</dbReference>
<dbReference type="KEGG" id="chu:CHU_3317"/>
<dbReference type="InterPro" id="IPR003753">
    <property type="entry name" value="Exonuc_VII_L"/>
</dbReference>
<name>A0A6N4SW53_CYTH3</name>
<dbReference type="RefSeq" id="WP_011586664.1">
    <property type="nucleotide sequence ID" value="NC_008255.1"/>
</dbReference>
<dbReference type="GO" id="GO:0006308">
    <property type="term" value="P:DNA catabolic process"/>
    <property type="evidence" value="ECO:0007669"/>
    <property type="project" value="UniProtKB-UniRule"/>
</dbReference>
<evidence type="ECO:0000259" key="7">
    <source>
        <dbReference type="Pfam" id="PF13742"/>
    </source>
</evidence>
<dbReference type="PANTHER" id="PTHR30008:SF0">
    <property type="entry name" value="EXODEOXYRIBONUCLEASE 7 LARGE SUBUNIT"/>
    <property type="match status" value="1"/>
</dbReference>
<evidence type="ECO:0000313" key="9">
    <source>
        <dbReference type="Proteomes" id="UP000001822"/>
    </source>
</evidence>
<keyword evidence="2 5" id="KW-0540">Nuclease</keyword>
<dbReference type="EC" id="3.1.11.6" evidence="5"/>
<reference evidence="8 9" key="1">
    <citation type="journal article" date="2007" name="Appl. Environ. Microbiol.">
        <title>Genome sequence of the cellulolytic gliding bacterium Cytophaga hutchinsonii.</title>
        <authorList>
            <person name="Xie G."/>
            <person name="Bruce D.C."/>
            <person name="Challacombe J.F."/>
            <person name="Chertkov O."/>
            <person name="Detter J.C."/>
            <person name="Gilna P."/>
            <person name="Han C.S."/>
            <person name="Lucas S."/>
            <person name="Misra M."/>
            <person name="Myers G.L."/>
            <person name="Richardson P."/>
            <person name="Tapia R."/>
            <person name="Thayer N."/>
            <person name="Thompson L.S."/>
            <person name="Brettin T.S."/>
            <person name="Henrissat B."/>
            <person name="Wilson D.B."/>
            <person name="McBride M.J."/>
        </authorList>
    </citation>
    <scope>NUCLEOTIDE SEQUENCE [LARGE SCALE GENOMIC DNA]</scope>
    <source>
        <strain evidence="9">ATCC 33406 / DSM 1761 / CIP 103989 / NBRC 15051 / NCIMB 9469 / D465</strain>
    </source>
</reference>
<comment type="subcellular location">
    <subcellularLocation>
        <location evidence="5">Cytoplasm</location>
    </subcellularLocation>
</comment>
<feature type="domain" description="OB-fold nucleic acid binding" evidence="7">
    <location>
        <begin position="12"/>
        <end position="117"/>
    </location>
</feature>
<dbReference type="GO" id="GO:0003676">
    <property type="term" value="F:nucleic acid binding"/>
    <property type="evidence" value="ECO:0007669"/>
    <property type="project" value="InterPro"/>
</dbReference>
<organism evidence="8 9">
    <name type="scientific">Cytophaga hutchinsonii (strain ATCC 33406 / DSM 1761 / CIP 103989 / NBRC 15051 / NCIMB 9469 / D465)</name>
    <dbReference type="NCBI Taxonomy" id="269798"/>
    <lineage>
        <taxon>Bacteria</taxon>
        <taxon>Pseudomonadati</taxon>
        <taxon>Bacteroidota</taxon>
        <taxon>Cytophagia</taxon>
        <taxon>Cytophagales</taxon>
        <taxon>Cytophagaceae</taxon>
        <taxon>Cytophaga</taxon>
    </lineage>
</organism>
<dbReference type="GO" id="GO:0005737">
    <property type="term" value="C:cytoplasm"/>
    <property type="evidence" value="ECO:0007669"/>
    <property type="project" value="UniProtKB-SubCell"/>
</dbReference>